<evidence type="ECO:0000313" key="2">
    <source>
        <dbReference type="EMBL" id="SDI29554.1"/>
    </source>
</evidence>
<dbReference type="RefSeq" id="WP_281242373.1">
    <property type="nucleotide sequence ID" value="NZ_FNDK01000032.1"/>
</dbReference>
<sequence>MESKENIIIGLLIGSTVLSSIFSIIMLALTIKHDQKVTGRRFR</sequence>
<dbReference type="Proteomes" id="UP000199163">
    <property type="component" value="Unassembled WGS sequence"/>
</dbReference>
<dbReference type="EMBL" id="FNDK01000032">
    <property type="protein sequence ID" value="SDI29554.1"/>
    <property type="molecule type" value="Genomic_DNA"/>
</dbReference>
<dbReference type="AlphaFoldDB" id="A0A1G8JE30"/>
<protein>
    <submittedName>
        <fullName evidence="2">Uncharacterized protein</fullName>
    </submittedName>
</protein>
<keyword evidence="3" id="KW-1185">Reference proteome</keyword>
<accession>A0A1G8JE30</accession>
<organism evidence="2 3">
    <name type="scientific">Alteribacillus persepolensis</name>
    <dbReference type="NCBI Taxonomy" id="568899"/>
    <lineage>
        <taxon>Bacteria</taxon>
        <taxon>Bacillati</taxon>
        <taxon>Bacillota</taxon>
        <taxon>Bacilli</taxon>
        <taxon>Bacillales</taxon>
        <taxon>Bacillaceae</taxon>
        <taxon>Alteribacillus</taxon>
    </lineage>
</organism>
<feature type="transmembrane region" description="Helical" evidence="1">
    <location>
        <begin position="6"/>
        <end position="31"/>
    </location>
</feature>
<reference evidence="2 3" key="1">
    <citation type="submission" date="2016-10" db="EMBL/GenBank/DDBJ databases">
        <authorList>
            <person name="de Groot N.N."/>
        </authorList>
    </citation>
    <scope>NUCLEOTIDE SEQUENCE [LARGE SCALE GENOMIC DNA]</scope>
    <source>
        <strain evidence="2 3">DSM 21632</strain>
    </source>
</reference>
<evidence type="ECO:0000313" key="3">
    <source>
        <dbReference type="Proteomes" id="UP000199163"/>
    </source>
</evidence>
<keyword evidence="1" id="KW-0472">Membrane</keyword>
<name>A0A1G8JE30_9BACI</name>
<keyword evidence="1" id="KW-1133">Transmembrane helix</keyword>
<proteinExistence type="predicted"/>
<evidence type="ECO:0000256" key="1">
    <source>
        <dbReference type="SAM" id="Phobius"/>
    </source>
</evidence>
<keyword evidence="1" id="KW-0812">Transmembrane</keyword>
<gene>
    <name evidence="2" type="ORF">SAMN05192534_1329</name>
</gene>